<dbReference type="GO" id="GO:0005840">
    <property type="term" value="C:ribosome"/>
    <property type="evidence" value="ECO:0007669"/>
    <property type="project" value="UniProtKB-KW"/>
</dbReference>
<dbReference type="CDD" id="cd00364">
    <property type="entry name" value="Ribosomal_uS17"/>
    <property type="match status" value="1"/>
</dbReference>
<evidence type="ECO:0000313" key="7">
    <source>
        <dbReference type="EMBL" id="MDZ5761731.1"/>
    </source>
</evidence>
<dbReference type="PANTHER" id="PTHR10744">
    <property type="entry name" value="40S RIBOSOMAL PROTEIN S11 FAMILY MEMBER"/>
    <property type="match status" value="1"/>
</dbReference>
<dbReference type="HAMAP" id="MF_01345_B">
    <property type="entry name" value="Ribosomal_uS17_B"/>
    <property type="match status" value="1"/>
</dbReference>
<dbReference type="PRINTS" id="PR00973">
    <property type="entry name" value="RIBOSOMALS17"/>
</dbReference>
<evidence type="ECO:0000256" key="1">
    <source>
        <dbReference type="ARBA" id="ARBA00010254"/>
    </source>
</evidence>
<dbReference type="Gene3D" id="2.40.50.140">
    <property type="entry name" value="Nucleic acid-binding proteins"/>
    <property type="match status" value="1"/>
</dbReference>
<sequence>MRRRLHGVVVKCSSTKTISVLVSRTVSHPKYKKIVSRSKKYLVHDEGGLYKVGDEVWISESAPISKRKCWVADQR</sequence>
<name>A0ABU5L6I5_9RICK</name>
<keyword evidence="5 6" id="KW-0687">Ribonucleoprotein</keyword>
<dbReference type="RefSeq" id="WP_322497241.1">
    <property type="nucleotide sequence ID" value="NZ_JARGYT010000002.1"/>
</dbReference>
<comment type="caution">
    <text evidence="7">The sequence shown here is derived from an EMBL/GenBank/DDBJ whole genome shotgun (WGS) entry which is preliminary data.</text>
</comment>
<protein>
    <recommendedName>
        <fullName evidence="6">Small ribosomal subunit protein uS17</fullName>
    </recommendedName>
</protein>
<evidence type="ECO:0000256" key="5">
    <source>
        <dbReference type="ARBA" id="ARBA00023274"/>
    </source>
</evidence>
<organism evidence="7 8">
    <name type="scientific">Candidatus Cyrtobacter comes</name>
    <dbReference type="NCBI Taxonomy" id="675776"/>
    <lineage>
        <taxon>Bacteria</taxon>
        <taxon>Pseudomonadati</taxon>
        <taxon>Pseudomonadota</taxon>
        <taxon>Alphaproteobacteria</taxon>
        <taxon>Rickettsiales</taxon>
        <taxon>Candidatus Midichloriaceae</taxon>
        <taxon>Candidatus Cyrtobacter</taxon>
    </lineage>
</organism>
<evidence type="ECO:0000313" key="8">
    <source>
        <dbReference type="Proteomes" id="UP001293791"/>
    </source>
</evidence>
<comment type="subunit">
    <text evidence="6">Part of the 30S ribosomal subunit.</text>
</comment>
<dbReference type="NCBIfam" id="TIGR03635">
    <property type="entry name" value="uS17_bact"/>
    <property type="match status" value="1"/>
</dbReference>
<keyword evidence="2 6" id="KW-0699">rRNA-binding</keyword>
<dbReference type="SUPFAM" id="SSF50249">
    <property type="entry name" value="Nucleic acid-binding proteins"/>
    <property type="match status" value="1"/>
</dbReference>
<dbReference type="NCBIfam" id="NF004123">
    <property type="entry name" value="PRK05610.1"/>
    <property type="match status" value="1"/>
</dbReference>
<evidence type="ECO:0000256" key="4">
    <source>
        <dbReference type="ARBA" id="ARBA00022980"/>
    </source>
</evidence>
<gene>
    <name evidence="6" type="primary">rpsQ</name>
    <name evidence="7" type="ORF">Cyrtocomes_00089</name>
</gene>
<dbReference type="InterPro" id="IPR000266">
    <property type="entry name" value="Ribosomal_uS17"/>
</dbReference>
<evidence type="ECO:0000256" key="3">
    <source>
        <dbReference type="ARBA" id="ARBA00022884"/>
    </source>
</evidence>
<evidence type="ECO:0000256" key="2">
    <source>
        <dbReference type="ARBA" id="ARBA00022730"/>
    </source>
</evidence>
<dbReference type="InterPro" id="IPR019984">
    <property type="entry name" value="Ribosomal_uS17_bact/chlr"/>
</dbReference>
<keyword evidence="4 6" id="KW-0689">Ribosomal protein</keyword>
<proteinExistence type="inferred from homology"/>
<accession>A0ABU5L6I5</accession>
<dbReference type="PANTHER" id="PTHR10744:SF1">
    <property type="entry name" value="SMALL RIBOSOMAL SUBUNIT PROTEIN US17M"/>
    <property type="match status" value="1"/>
</dbReference>
<keyword evidence="3 6" id="KW-0694">RNA-binding</keyword>
<keyword evidence="8" id="KW-1185">Reference proteome</keyword>
<dbReference type="Pfam" id="PF00366">
    <property type="entry name" value="Ribosomal_S17"/>
    <property type="match status" value="1"/>
</dbReference>
<dbReference type="EMBL" id="JARGYT010000002">
    <property type="protein sequence ID" value="MDZ5761731.1"/>
    <property type="molecule type" value="Genomic_DNA"/>
</dbReference>
<evidence type="ECO:0000256" key="6">
    <source>
        <dbReference type="HAMAP-Rule" id="MF_01345"/>
    </source>
</evidence>
<reference evidence="7 8" key="1">
    <citation type="submission" date="2023-02" db="EMBL/GenBank/DDBJ databases">
        <title>Host association and intracellularity evolved multiple times independently in the Rickettsiales.</title>
        <authorList>
            <person name="Castelli M."/>
            <person name="Nardi T."/>
            <person name="Gammuto L."/>
            <person name="Bellinzona G."/>
            <person name="Sabaneyeva E."/>
            <person name="Potekhin A."/>
            <person name="Serra V."/>
            <person name="Petroni G."/>
            <person name="Sassera D."/>
        </authorList>
    </citation>
    <scope>NUCLEOTIDE SEQUENCE [LARGE SCALE GENOMIC DNA]</scope>
    <source>
        <strain evidence="7 8">BOD18</strain>
    </source>
</reference>
<dbReference type="Proteomes" id="UP001293791">
    <property type="component" value="Unassembled WGS sequence"/>
</dbReference>
<dbReference type="InterPro" id="IPR012340">
    <property type="entry name" value="NA-bd_OB-fold"/>
</dbReference>
<comment type="similarity">
    <text evidence="1 6">Belongs to the universal ribosomal protein uS17 family.</text>
</comment>
<comment type="function">
    <text evidence="6">One of the primary rRNA binding proteins, it binds specifically to the 5'-end of 16S ribosomal RNA.</text>
</comment>